<sequence length="316" mass="34921">MSDDQPTKYSCPLLTLLCVPSAQTESVVNTTDGRTLVDRKHHQGFEGKYRGIVKLYLLFEKQVPNVTAEQEAYWAIATGWLVSGDVVVTAGHCAYDYDNALGRLIRFKAYMGYEGRHSIKSSNVEHQYGLAVATTPEWINTDGGDQRRDVAFIKLNRPFKTVKKFFTWEPTPISQGVELVMVGYPGDLMSGIERGAKMYEMFKRTDYNLVTSPLHMLQYKIDMYGGWALLLLPVGNLISSVGNSGSPVIKSGQSSPAAIGVHVLGGYNSNSASVIGGCYGQRCRVAAKLDSIPVEAQTADPNNRTWLYKWAVETTE</sequence>
<accession>A0A8K0WKK0</accession>
<dbReference type="EC" id="3.4.21.-" evidence="7"/>
<evidence type="ECO:0000256" key="6">
    <source>
        <dbReference type="ARBA" id="ARBA00022825"/>
    </source>
</evidence>
<dbReference type="InterPro" id="IPR008256">
    <property type="entry name" value="Peptidase_S1B"/>
</dbReference>
<dbReference type="GO" id="GO:0006508">
    <property type="term" value="P:proteolysis"/>
    <property type="evidence" value="ECO:0007669"/>
    <property type="project" value="UniProtKB-KW"/>
</dbReference>
<protein>
    <recommendedName>
        <fullName evidence="7">Serine protease</fullName>
        <ecNumber evidence="7">3.4.21.-</ecNumber>
    </recommendedName>
</protein>
<keyword evidence="3 7" id="KW-0645">Protease</keyword>
<dbReference type="SUPFAM" id="SSF50494">
    <property type="entry name" value="Trypsin-like serine proteases"/>
    <property type="match status" value="1"/>
</dbReference>
<keyword evidence="10" id="KW-1185">Reference proteome</keyword>
<evidence type="ECO:0000256" key="4">
    <source>
        <dbReference type="ARBA" id="ARBA00022729"/>
    </source>
</evidence>
<evidence type="ECO:0000313" key="10">
    <source>
        <dbReference type="Proteomes" id="UP000813444"/>
    </source>
</evidence>
<evidence type="ECO:0000256" key="1">
    <source>
        <dbReference type="ARBA" id="ARBA00007664"/>
    </source>
</evidence>
<dbReference type="Proteomes" id="UP000813444">
    <property type="component" value="Unassembled WGS sequence"/>
</dbReference>
<dbReference type="InterPro" id="IPR018114">
    <property type="entry name" value="TRYPSIN_HIS"/>
</dbReference>
<dbReference type="PRINTS" id="PR00839">
    <property type="entry name" value="V8PROTEASE"/>
</dbReference>
<evidence type="ECO:0000256" key="7">
    <source>
        <dbReference type="RuleBase" id="RU004296"/>
    </source>
</evidence>
<comment type="caution">
    <text evidence="9">The sequence shown here is derived from an EMBL/GenBank/DDBJ whole genome shotgun (WGS) entry which is preliminary data.</text>
</comment>
<dbReference type="PANTHER" id="PTHR15462">
    <property type="entry name" value="SERINE PROTEASE"/>
    <property type="match status" value="1"/>
</dbReference>
<dbReference type="InterPro" id="IPR009003">
    <property type="entry name" value="Peptidase_S1_PA"/>
</dbReference>
<dbReference type="PANTHER" id="PTHR15462:SF8">
    <property type="entry name" value="SERINE PROTEASE"/>
    <property type="match status" value="1"/>
</dbReference>
<evidence type="ECO:0000259" key="8">
    <source>
        <dbReference type="Pfam" id="PF00089"/>
    </source>
</evidence>
<keyword evidence="5 7" id="KW-0378">Hydrolase</keyword>
<dbReference type="GO" id="GO:0004252">
    <property type="term" value="F:serine-type endopeptidase activity"/>
    <property type="evidence" value="ECO:0007669"/>
    <property type="project" value="InterPro"/>
</dbReference>
<dbReference type="AlphaFoldDB" id="A0A8K0WKK0"/>
<comment type="similarity">
    <text evidence="1">Belongs to the peptidase S1 family.</text>
</comment>
<evidence type="ECO:0000313" key="9">
    <source>
        <dbReference type="EMBL" id="KAH7304142.1"/>
    </source>
</evidence>
<comment type="similarity">
    <text evidence="2 7">Belongs to the peptidase S1B family.</text>
</comment>
<evidence type="ECO:0000256" key="2">
    <source>
        <dbReference type="ARBA" id="ARBA00008764"/>
    </source>
</evidence>
<dbReference type="Gene3D" id="2.40.10.10">
    <property type="entry name" value="Trypsin-like serine proteases"/>
    <property type="match status" value="2"/>
</dbReference>
<evidence type="ECO:0000256" key="3">
    <source>
        <dbReference type="ARBA" id="ARBA00022670"/>
    </source>
</evidence>
<gene>
    <name evidence="9" type="ORF">B0I35DRAFT_484629</name>
</gene>
<dbReference type="InterPro" id="IPR043504">
    <property type="entry name" value="Peptidase_S1_PA_chymotrypsin"/>
</dbReference>
<name>A0A8K0WKK0_9HYPO</name>
<keyword evidence="6 7" id="KW-0720">Serine protease</keyword>
<proteinExistence type="inferred from homology"/>
<feature type="domain" description="Peptidase S1" evidence="8">
    <location>
        <begin position="76"/>
        <end position="276"/>
    </location>
</feature>
<keyword evidence="4" id="KW-0732">Signal</keyword>
<dbReference type="Pfam" id="PF00089">
    <property type="entry name" value="Trypsin"/>
    <property type="match status" value="1"/>
</dbReference>
<organism evidence="9 10">
    <name type="scientific">Stachybotrys elegans</name>
    <dbReference type="NCBI Taxonomy" id="80388"/>
    <lineage>
        <taxon>Eukaryota</taxon>
        <taxon>Fungi</taxon>
        <taxon>Dikarya</taxon>
        <taxon>Ascomycota</taxon>
        <taxon>Pezizomycotina</taxon>
        <taxon>Sordariomycetes</taxon>
        <taxon>Hypocreomycetidae</taxon>
        <taxon>Hypocreales</taxon>
        <taxon>Stachybotryaceae</taxon>
        <taxon>Stachybotrys</taxon>
    </lineage>
</organism>
<reference evidence="9" key="1">
    <citation type="journal article" date="2021" name="Nat. Commun.">
        <title>Genetic determinants of endophytism in the Arabidopsis root mycobiome.</title>
        <authorList>
            <person name="Mesny F."/>
            <person name="Miyauchi S."/>
            <person name="Thiergart T."/>
            <person name="Pickel B."/>
            <person name="Atanasova L."/>
            <person name="Karlsson M."/>
            <person name="Huettel B."/>
            <person name="Barry K.W."/>
            <person name="Haridas S."/>
            <person name="Chen C."/>
            <person name="Bauer D."/>
            <person name="Andreopoulos W."/>
            <person name="Pangilinan J."/>
            <person name="LaButti K."/>
            <person name="Riley R."/>
            <person name="Lipzen A."/>
            <person name="Clum A."/>
            <person name="Drula E."/>
            <person name="Henrissat B."/>
            <person name="Kohler A."/>
            <person name="Grigoriev I.V."/>
            <person name="Martin F.M."/>
            <person name="Hacquard S."/>
        </authorList>
    </citation>
    <scope>NUCLEOTIDE SEQUENCE</scope>
    <source>
        <strain evidence="9">MPI-CAGE-CH-0235</strain>
    </source>
</reference>
<dbReference type="EMBL" id="JAGPNK010000025">
    <property type="protein sequence ID" value="KAH7304142.1"/>
    <property type="molecule type" value="Genomic_DNA"/>
</dbReference>
<dbReference type="InterPro" id="IPR001254">
    <property type="entry name" value="Trypsin_dom"/>
</dbReference>
<evidence type="ECO:0000256" key="5">
    <source>
        <dbReference type="ARBA" id="ARBA00022801"/>
    </source>
</evidence>
<dbReference type="InterPro" id="IPR050966">
    <property type="entry name" value="Glutamyl_endopeptidase"/>
</dbReference>
<dbReference type="PROSITE" id="PS00134">
    <property type="entry name" value="TRYPSIN_HIS"/>
    <property type="match status" value="1"/>
</dbReference>
<dbReference type="OrthoDB" id="3693942at2759"/>